<dbReference type="InterPro" id="IPR016055">
    <property type="entry name" value="A-D-PHexomutase_a/b/a-I/II/III"/>
</dbReference>
<dbReference type="PANTHER" id="PTHR43771:SF1">
    <property type="entry name" value="PHOSPHOMANNOMUTASE"/>
    <property type="match status" value="1"/>
</dbReference>
<dbReference type="Pfam" id="PF00408">
    <property type="entry name" value="PGM_PMM_IV"/>
    <property type="match status" value="1"/>
</dbReference>
<dbReference type="InterPro" id="IPR036900">
    <property type="entry name" value="A-D-PHexomutase_C_sf"/>
</dbReference>
<dbReference type="Gene3D" id="3.40.120.10">
    <property type="entry name" value="Alpha-D-Glucose-1,6-Bisphosphate, subunit A, domain 3"/>
    <property type="match status" value="3"/>
</dbReference>
<evidence type="ECO:0000256" key="7">
    <source>
        <dbReference type="RuleBase" id="RU004326"/>
    </source>
</evidence>
<proteinExistence type="inferred from homology"/>
<dbReference type="PROSITE" id="PS00710">
    <property type="entry name" value="PGM_PMM"/>
    <property type="match status" value="1"/>
</dbReference>
<dbReference type="Pfam" id="PF02879">
    <property type="entry name" value="PGM_PMM_II"/>
    <property type="match status" value="1"/>
</dbReference>
<dbReference type="Gene3D" id="3.30.310.50">
    <property type="entry name" value="Alpha-D-phosphohexomutase, C-terminal domain"/>
    <property type="match status" value="1"/>
</dbReference>
<protein>
    <recommendedName>
        <fullName evidence="14">Phosphomannomutase/phosphoglucomutase</fullName>
    </recommendedName>
</protein>
<evidence type="ECO:0000256" key="2">
    <source>
        <dbReference type="ARBA" id="ARBA00010231"/>
    </source>
</evidence>
<comment type="caution">
    <text evidence="12">The sequence shown here is derived from an EMBL/GenBank/DDBJ whole genome shotgun (WGS) entry which is preliminary data.</text>
</comment>
<dbReference type="CDD" id="cd03089">
    <property type="entry name" value="PMM_PGM"/>
    <property type="match status" value="1"/>
</dbReference>
<dbReference type="PRINTS" id="PR00509">
    <property type="entry name" value="PGMPMM"/>
</dbReference>
<evidence type="ECO:0000259" key="11">
    <source>
        <dbReference type="Pfam" id="PF02880"/>
    </source>
</evidence>
<reference evidence="12 13" key="1">
    <citation type="journal article" date="2016" name="Nat. Commun.">
        <title>Thousands of microbial genomes shed light on interconnected biogeochemical processes in an aquifer system.</title>
        <authorList>
            <person name="Anantharaman K."/>
            <person name="Brown C.T."/>
            <person name="Hug L.A."/>
            <person name="Sharon I."/>
            <person name="Castelle C.J."/>
            <person name="Probst A.J."/>
            <person name="Thomas B.C."/>
            <person name="Singh A."/>
            <person name="Wilkins M.J."/>
            <person name="Karaoz U."/>
            <person name="Brodie E.L."/>
            <person name="Williams K.H."/>
            <person name="Hubbard S.S."/>
            <person name="Banfield J.F."/>
        </authorList>
    </citation>
    <scope>NUCLEOTIDE SEQUENCE [LARGE SCALE GENOMIC DNA]</scope>
</reference>
<gene>
    <name evidence="12" type="ORF">A2W41_01400</name>
</gene>
<dbReference type="Pfam" id="PF02878">
    <property type="entry name" value="PGM_PMM_I"/>
    <property type="match status" value="1"/>
</dbReference>
<dbReference type="InterPro" id="IPR005841">
    <property type="entry name" value="Alpha-D-phosphohexomutase_SF"/>
</dbReference>
<evidence type="ECO:0000259" key="9">
    <source>
        <dbReference type="Pfam" id="PF02878"/>
    </source>
</evidence>
<keyword evidence="6" id="KW-0413">Isomerase</keyword>
<dbReference type="SUPFAM" id="SSF53738">
    <property type="entry name" value="Phosphoglucomutase, first 3 domains"/>
    <property type="match status" value="3"/>
</dbReference>
<feature type="domain" description="Alpha-D-phosphohexomutase alpha/beta/alpha" evidence="9">
    <location>
        <begin position="5"/>
        <end position="138"/>
    </location>
</feature>
<evidence type="ECO:0000256" key="3">
    <source>
        <dbReference type="ARBA" id="ARBA00022553"/>
    </source>
</evidence>
<organism evidence="12 13">
    <name type="scientific">Candidatus Ryanbacteria bacterium RIFCSPHIGHO2_01_45_13</name>
    <dbReference type="NCBI Taxonomy" id="1802112"/>
    <lineage>
        <taxon>Bacteria</taxon>
        <taxon>Candidatus Ryaniibacteriota</taxon>
    </lineage>
</organism>
<dbReference type="InterPro" id="IPR005846">
    <property type="entry name" value="A-D-PHexomutase_a/b/a-III"/>
</dbReference>
<feature type="domain" description="Alpha-D-phosphohexomutase C-terminal" evidence="8">
    <location>
        <begin position="381"/>
        <end position="444"/>
    </location>
</feature>
<dbReference type="InterPro" id="IPR016066">
    <property type="entry name" value="A-D-PHexomutase_CS"/>
</dbReference>
<evidence type="ECO:0000259" key="8">
    <source>
        <dbReference type="Pfam" id="PF00408"/>
    </source>
</evidence>
<evidence type="ECO:0000256" key="1">
    <source>
        <dbReference type="ARBA" id="ARBA00001946"/>
    </source>
</evidence>
<feature type="domain" description="Alpha-D-phosphohexomutase alpha/beta/alpha" evidence="10">
    <location>
        <begin position="163"/>
        <end position="262"/>
    </location>
</feature>
<dbReference type="EMBL" id="MHNI01000031">
    <property type="protein sequence ID" value="OGZ41358.1"/>
    <property type="molecule type" value="Genomic_DNA"/>
</dbReference>
<evidence type="ECO:0000259" key="10">
    <source>
        <dbReference type="Pfam" id="PF02879"/>
    </source>
</evidence>
<name>A0A1G2FUS8_9BACT</name>
<keyword evidence="3" id="KW-0597">Phosphoprotein</keyword>
<dbReference type="GO" id="GO:0016868">
    <property type="term" value="F:intramolecular phosphotransferase activity"/>
    <property type="evidence" value="ECO:0007669"/>
    <property type="project" value="InterPro"/>
</dbReference>
<accession>A0A1G2FUS8</accession>
<evidence type="ECO:0000256" key="6">
    <source>
        <dbReference type="ARBA" id="ARBA00023235"/>
    </source>
</evidence>
<evidence type="ECO:0008006" key="14">
    <source>
        <dbReference type="Google" id="ProtNLM"/>
    </source>
</evidence>
<dbReference type="InterPro" id="IPR005844">
    <property type="entry name" value="A-D-PHexomutase_a/b/a-I"/>
</dbReference>
<keyword evidence="4 7" id="KW-0479">Metal-binding</keyword>
<sequence>MIKANIFKAYDIRGIVGQELDEQGAYIIGRAYGVFMKDTHPSKKLFAVVVQADAREHSPRLKNGLIEGLIAEHINIIDGGLATTPMHYFSVNHAGADGGIMVTASHNPASYNGFKLTRRGAVPIGKDSGMEEIKQIALRGIFDKEDKKGSEKNLSHKQDFKKPYIDFLLEHISVSSVKPFRVVIDTGNGMVGHVLPLLLKRLPIEVFPLYFDIDMRFPYHTANPLDTSTLKDLIAKVLEVQADFGIAFDGDGDRIGFVDENGRIVQNDLITAFLADSMLKKHKGGKIVYDLRSSRIVPETIASNGGAALESKVGHAFIKSLMRKENAVFGGELSGHYYFKDFFFADSALFAFLYFLEILSLQKMPFSSVVAPYRAYVSSGEINFQVGSQETFLEGIALHFKDAKKLYWLDGLTVTYDDWWFNLRMSNTEPVARLNVEADNEWLLKENLENLKRLIEKS</sequence>
<dbReference type="AlphaFoldDB" id="A0A1G2FUS8"/>
<dbReference type="Proteomes" id="UP000176700">
    <property type="component" value="Unassembled WGS sequence"/>
</dbReference>
<evidence type="ECO:0000313" key="12">
    <source>
        <dbReference type="EMBL" id="OGZ41358.1"/>
    </source>
</evidence>
<comment type="similarity">
    <text evidence="2 7">Belongs to the phosphohexose mutase family.</text>
</comment>
<evidence type="ECO:0000313" key="13">
    <source>
        <dbReference type="Proteomes" id="UP000176700"/>
    </source>
</evidence>
<keyword evidence="5 7" id="KW-0460">Magnesium</keyword>
<feature type="domain" description="Alpha-D-phosphohexomutase alpha/beta/alpha" evidence="11">
    <location>
        <begin position="268"/>
        <end position="373"/>
    </location>
</feature>
<dbReference type="GO" id="GO:0000287">
    <property type="term" value="F:magnesium ion binding"/>
    <property type="evidence" value="ECO:0007669"/>
    <property type="project" value="InterPro"/>
</dbReference>
<dbReference type="Pfam" id="PF02880">
    <property type="entry name" value="PGM_PMM_III"/>
    <property type="match status" value="1"/>
</dbReference>
<dbReference type="PANTHER" id="PTHR43771">
    <property type="entry name" value="PHOSPHOMANNOMUTASE"/>
    <property type="match status" value="1"/>
</dbReference>
<dbReference type="InterPro" id="IPR005845">
    <property type="entry name" value="A-D-PHexomutase_a/b/a-II"/>
</dbReference>
<evidence type="ECO:0000256" key="5">
    <source>
        <dbReference type="ARBA" id="ARBA00022842"/>
    </source>
</evidence>
<dbReference type="SUPFAM" id="SSF55957">
    <property type="entry name" value="Phosphoglucomutase, C-terminal domain"/>
    <property type="match status" value="1"/>
</dbReference>
<evidence type="ECO:0000256" key="4">
    <source>
        <dbReference type="ARBA" id="ARBA00022723"/>
    </source>
</evidence>
<dbReference type="GO" id="GO:0005975">
    <property type="term" value="P:carbohydrate metabolic process"/>
    <property type="evidence" value="ECO:0007669"/>
    <property type="project" value="InterPro"/>
</dbReference>
<dbReference type="InterPro" id="IPR005843">
    <property type="entry name" value="A-D-PHexomutase_C"/>
</dbReference>
<comment type="cofactor">
    <cofactor evidence="1">
        <name>Mg(2+)</name>
        <dbReference type="ChEBI" id="CHEBI:18420"/>
    </cofactor>
</comment>